<gene>
    <name evidence="1" type="ORF">EV420DRAFT_1585054</name>
</gene>
<comment type="caution">
    <text evidence="1">The sequence shown here is derived from an EMBL/GenBank/DDBJ whole genome shotgun (WGS) entry which is preliminary data.</text>
</comment>
<sequence>ATIKECRLPKSWLFLPPLLLIIVSGTISRSGKKLPWIAATTIRHNSYPPCQGLTSPYNRGTMLRPLCMLLETPIMIC</sequence>
<dbReference type="AlphaFoldDB" id="A0AA39J9X2"/>
<evidence type="ECO:0000313" key="2">
    <source>
        <dbReference type="Proteomes" id="UP001175211"/>
    </source>
</evidence>
<feature type="non-terminal residue" evidence="1">
    <location>
        <position position="1"/>
    </location>
</feature>
<dbReference type="RefSeq" id="XP_060323071.1">
    <property type="nucleotide sequence ID" value="XM_060474779.1"/>
</dbReference>
<dbReference type="Proteomes" id="UP001175211">
    <property type="component" value="Unassembled WGS sequence"/>
</dbReference>
<keyword evidence="2" id="KW-1185">Reference proteome</keyword>
<evidence type="ECO:0000313" key="1">
    <source>
        <dbReference type="EMBL" id="KAK0438877.1"/>
    </source>
</evidence>
<protein>
    <submittedName>
        <fullName evidence="1">Uncharacterized protein</fullName>
    </submittedName>
</protein>
<accession>A0AA39J9X2</accession>
<dbReference type="EMBL" id="JAUEPS010000092">
    <property type="protein sequence ID" value="KAK0438877.1"/>
    <property type="molecule type" value="Genomic_DNA"/>
</dbReference>
<organism evidence="1 2">
    <name type="scientific">Armillaria tabescens</name>
    <name type="common">Ringless honey mushroom</name>
    <name type="synonym">Agaricus tabescens</name>
    <dbReference type="NCBI Taxonomy" id="1929756"/>
    <lineage>
        <taxon>Eukaryota</taxon>
        <taxon>Fungi</taxon>
        <taxon>Dikarya</taxon>
        <taxon>Basidiomycota</taxon>
        <taxon>Agaricomycotina</taxon>
        <taxon>Agaricomycetes</taxon>
        <taxon>Agaricomycetidae</taxon>
        <taxon>Agaricales</taxon>
        <taxon>Marasmiineae</taxon>
        <taxon>Physalacriaceae</taxon>
        <taxon>Desarmillaria</taxon>
    </lineage>
</organism>
<name>A0AA39J9X2_ARMTA</name>
<reference evidence="1" key="1">
    <citation type="submission" date="2023-06" db="EMBL/GenBank/DDBJ databases">
        <authorList>
            <consortium name="Lawrence Berkeley National Laboratory"/>
            <person name="Ahrendt S."/>
            <person name="Sahu N."/>
            <person name="Indic B."/>
            <person name="Wong-Bajracharya J."/>
            <person name="Merenyi Z."/>
            <person name="Ke H.-M."/>
            <person name="Monk M."/>
            <person name="Kocsube S."/>
            <person name="Drula E."/>
            <person name="Lipzen A."/>
            <person name="Balint B."/>
            <person name="Henrissat B."/>
            <person name="Andreopoulos B."/>
            <person name="Martin F.M."/>
            <person name="Harder C.B."/>
            <person name="Rigling D."/>
            <person name="Ford K.L."/>
            <person name="Foster G.D."/>
            <person name="Pangilinan J."/>
            <person name="Papanicolaou A."/>
            <person name="Barry K."/>
            <person name="LaButti K."/>
            <person name="Viragh M."/>
            <person name="Koriabine M."/>
            <person name="Yan M."/>
            <person name="Riley R."/>
            <person name="Champramary S."/>
            <person name="Plett K.L."/>
            <person name="Tsai I.J."/>
            <person name="Slot J."/>
            <person name="Sipos G."/>
            <person name="Plett J."/>
            <person name="Nagy L.G."/>
            <person name="Grigoriev I.V."/>
        </authorList>
    </citation>
    <scope>NUCLEOTIDE SEQUENCE</scope>
    <source>
        <strain evidence="1">CCBAS 213</strain>
    </source>
</reference>
<dbReference type="GeneID" id="85358327"/>
<proteinExistence type="predicted"/>